<dbReference type="PROSITE" id="PS50089">
    <property type="entry name" value="ZF_RING_2"/>
    <property type="match status" value="1"/>
</dbReference>
<dbReference type="InterPro" id="IPR001841">
    <property type="entry name" value="Znf_RING"/>
</dbReference>
<accession>A0AAN0JV21</accession>
<keyword evidence="7" id="KW-1185">Reference proteome</keyword>
<dbReference type="RefSeq" id="XP_019860755.1">
    <property type="nucleotide sequence ID" value="XM_020005196.1"/>
</dbReference>
<feature type="region of interest" description="Disordered" evidence="4">
    <location>
        <begin position="213"/>
        <end position="233"/>
    </location>
</feature>
<organism evidence="6 7">
    <name type="scientific">Amphimedon queenslandica</name>
    <name type="common">Sponge</name>
    <dbReference type="NCBI Taxonomy" id="400682"/>
    <lineage>
        <taxon>Eukaryota</taxon>
        <taxon>Metazoa</taxon>
        <taxon>Porifera</taxon>
        <taxon>Demospongiae</taxon>
        <taxon>Heteroscleromorpha</taxon>
        <taxon>Haplosclerida</taxon>
        <taxon>Niphatidae</taxon>
        <taxon>Amphimedon</taxon>
    </lineage>
</organism>
<dbReference type="GeneID" id="109589073"/>
<feature type="region of interest" description="Disordered" evidence="4">
    <location>
        <begin position="51"/>
        <end position="99"/>
    </location>
</feature>
<dbReference type="GO" id="GO:0008270">
    <property type="term" value="F:zinc ion binding"/>
    <property type="evidence" value="ECO:0007669"/>
    <property type="project" value="UniProtKB-KW"/>
</dbReference>
<feature type="compositionally biased region" description="Low complexity" evidence="4">
    <location>
        <begin position="220"/>
        <end position="231"/>
    </location>
</feature>
<keyword evidence="1 3" id="KW-0479">Metal-binding</keyword>
<protein>
    <recommendedName>
        <fullName evidence="5">RING-type domain-containing protein</fullName>
    </recommendedName>
</protein>
<evidence type="ECO:0000256" key="3">
    <source>
        <dbReference type="PROSITE-ProRule" id="PRU00175"/>
    </source>
</evidence>
<evidence type="ECO:0000259" key="5">
    <source>
        <dbReference type="PROSITE" id="PS50089"/>
    </source>
</evidence>
<reference evidence="6" key="2">
    <citation type="submission" date="2024-06" db="UniProtKB">
        <authorList>
            <consortium name="EnsemblMetazoa"/>
        </authorList>
    </citation>
    <scope>IDENTIFICATION</scope>
</reference>
<evidence type="ECO:0000256" key="4">
    <source>
        <dbReference type="SAM" id="MobiDB-lite"/>
    </source>
</evidence>
<dbReference type="AlphaFoldDB" id="A0AAN0JV21"/>
<sequence>IRPCLYPDSIVLISEEGFLEEAETDGTFRLANSSYCTTFVVQGQSCDVPPLPPPIASTPLTHQSSSSSSSNHGGKRKFGTNSFKPKLSLKGSRAPPGTLKNESWRKNVEICSVSEGKAKKTCNHPVTLTPATACIEAVSNIVSVEAFEGNDVVLLDKDNLRIPDNKTTRSSEYWRAALLVKAVSRKDYRFLSANDQTISDDDDDFVETSFYKPSKKSKSDLSPGPSSSSCPIVLPPGIPSDLEKRISSLESLIKVKKEGGQEYKKIVDVVCANLLCLICKERISIDCVIMTCCKTLGCCQTCFDNWIRESETCPHCRLPVTDETHKKLPYSNQFKLIIEAMGNINSSSSNEVIELN</sequence>
<evidence type="ECO:0000256" key="1">
    <source>
        <dbReference type="ARBA" id="ARBA00022771"/>
    </source>
</evidence>
<evidence type="ECO:0000313" key="6">
    <source>
        <dbReference type="EnsemblMetazoa" id="XP_019860755.1"/>
    </source>
</evidence>
<reference evidence="7" key="1">
    <citation type="journal article" date="2010" name="Nature">
        <title>The Amphimedon queenslandica genome and the evolution of animal complexity.</title>
        <authorList>
            <person name="Srivastava M."/>
            <person name="Simakov O."/>
            <person name="Chapman J."/>
            <person name="Fahey B."/>
            <person name="Gauthier M.E."/>
            <person name="Mitros T."/>
            <person name="Richards G.S."/>
            <person name="Conaco C."/>
            <person name="Dacre M."/>
            <person name="Hellsten U."/>
            <person name="Larroux C."/>
            <person name="Putnam N.H."/>
            <person name="Stanke M."/>
            <person name="Adamska M."/>
            <person name="Darling A."/>
            <person name="Degnan S.M."/>
            <person name="Oakley T.H."/>
            <person name="Plachetzki D.C."/>
            <person name="Zhai Y."/>
            <person name="Adamski M."/>
            <person name="Calcino A."/>
            <person name="Cummins S.F."/>
            <person name="Goodstein D.M."/>
            <person name="Harris C."/>
            <person name="Jackson D.J."/>
            <person name="Leys S.P."/>
            <person name="Shu S."/>
            <person name="Woodcroft B.J."/>
            <person name="Vervoort M."/>
            <person name="Kosik K.S."/>
            <person name="Manning G."/>
            <person name="Degnan B.M."/>
            <person name="Rokhsar D.S."/>
        </authorList>
    </citation>
    <scope>NUCLEOTIDE SEQUENCE [LARGE SCALE GENOMIC DNA]</scope>
</reference>
<dbReference type="Proteomes" id="UP000007879">
    <property type="component" value="Unassembled WGS sequence"/>
</dbReference>
<keyword evidence="1 3" id="KW-0863">Zinc-finger</keyword>
<feature type="domain" description="RING-type" evidence="5">
    <location>
        <begin position="276"/>
        <end position="317"/>
    </location>
</feature>
<proteinExistence type="predicted"/>
<evidence type="ECO:0000256" key="2">
    <source>
        <dbReference type="ARBA" id="ARBA00022833"/>
    </source>
</evidence>
<dbReference type="Gene3D" id="3.30.40.10">
    <property type="entry name" value="Zinc/RING finger domain, C3HC4 (zinc finger)"/>
    <property type="match status" value="1"/>
</dbReference>
<keyword evidence="2" id="KW-0862">Zinc</keyword>
<dbReference type="KEGG" id="aqu:109589073"/>
<dbReference type="SUPFAM" id="SSF57850">
    <property type="entry name" value="RING/U-box"/>
    <property type="match status" value="1"/>
</dbReference>
<dbReference type="InterPro" id="IPR013083">
    <property type="entry name" value="Znf_RING/FYVE/PHD"/>
</dbReference>
<name>A0AAN0JV21_AMPQE</name>
<evidence type="ECO:0000313" key="7">
    <source>
        <dbReference type="Proteomes" id="UP000007879"/>
    </source>
</evidence>
<dbReference type="EnsemblMetazoa" id="XM_020005196.1">
    <property type="protein sequence ID" value="XP_019860755.1"/>
    <property type="gene ID" value="LOC109589073"/>
</dbReference>